<feature type="domain" description="Tryptophan synthase beta chain-like PALP" evidence="10">
    <location>
        <begin position="26"/>
        <end position="315"/>
    </location>
</feature>
<comment type="cofactor">
    <cofactor evidence="3">
        <name>Mn(2+)</name>
        <dbReference type="ChEBI" id="CHEBI:29035"/>
    </cofactor>
</comment>
<dbReference type="GO" id="GO:0005524">
    <property type="term" value="F:ATP binding"/>
    <property type="evidence" value="ECO:0007669"/>
    <property type="project" value="TreeGrafter"/>
</dbReference>
<dbReference type="PROSITE" id="PS00165">
    <property type="entry name" value="DEHYDRATASE_SER_THR"/>
    <property type="match status" value="1"/>
</dbReference>
<gene>
    <name evidence="12" type="ORF">OKA104_LOCUS11936</name>
    <name evidence="13" type="ORF">OXD698_LOCUS14147</name>
    <name evidence="11" type="ORF">VCS650_LOCUS18800</name>
</gene>
<dbReference type="EC" id="4.3.1.17" evidence="6"/>
<sequence length="330" mass="36297">MNEKLNPSLAEIHIAASHLRSISVPITPVLTNSILNKLTGRNIYLKCENFQLTGSFKSRGALNTILNAMKIEPNLKGFVTYSSGNHGIAVAHAASLVQRPCIVVLCNDTPKNKIDAIKQYGAELVLCESTPLSHIAICLDIAKERDYYVVPTSDHCDVIAGQGTIAVELMEQIPDLDAILVPVSDGGLISGIALYAKRINPNIRIYACVPEGKMLEECLVEGKRLWPDPPQFLETECKACRSQQCGMITFPIMCSFIEKQVFTIPDKVMIDATRFAFEHLKLVIELASGLSLGAILSQYNKLDTNIHNIAVIITGGNIDLNDRLPWQQEK</sequence>
<comment type="cofactor">
    <cofactor evidence="4">
        <name>Mg(2+)</name>
        <dbReference type="ChEBI" id="CHEBI:18420"/>
    </cofactor>
</comment>
<dbReference type="Proteomes" id="UP000663891">
    <property type="component" value="Unassembled WGS sequence"/>
</dbReference>
<dbReference type="EMBL" id="CAJOAZ010000883">
    <property type="protein sequence ID" value="CAF3728983.1"/>
    <property type="molecule type" value="Genomic_DNA"/>
</dbReference>
<comment type="catalytic activity">
    <reaction evidence="9">
        <text>L-serine = pyruvate + NH4(+)</text>
        <dbReference type="Rhea" id="RHEA:19169"/>
        <dbReference type="ChEBI" id="CHEBI:15361"/>
        <dbReference type="ChEBI" id="CHEBI:28938"/>
        <dbReference type="ChEBI" id="CHEBI:33384"/>
        <dbReference type="EC" id="4.3.1.17"/>
    </reaction>
</comment>
<dbReference type="GO" id="GO:0018114">
    <property type="term" value="F:threonine racemase activity"/>
    <property type="evidence" value="ECO:0007669"/>
    <property type="project" value="TreeGrafter"/>
</dbReference>
<dbReference type="GO" id="GO:0000287">
    <property type="term" value="F:magnesium ion binding"/>
    <property type="evidence" value="ECO:0007669"/>
    <property type="project" value="TreeGrafter"/>
</dbReference>
<name>A0A814MIQ7_9BILA</name>
<dbReference type="PANTHER" id="PTHR43050">
    <property type="entry name" value="SERINE / THREONINE RACEMASE FAMILY MEMBER"/>
    <property type="match status" value="1"/>
</dbReference>
<dbReference type="Gene3D" id="3.40.50.1100">
    <property type="match status" value="2"/>
</dbReference>
<accession>A0A814MIQ7</accession>
<dbReference type="Proteomes" id="UP000663844">
    <property type="component" value="Unassembled WGS sequence"/>
</dbReference>
<dbReference type="SUPFAM" id="SSF53686">
    <property type="entry name" value="Tryptophan synthase beta subunit-like PLP-dependent enzymes"/>
    <property type="match status" value="1"/>
</dbReference>
<comment type="cofactor">
    <cofactor evidence="1">
        <name>Ca(2+)</name>
        <dbReference type="ChEBI" id="CHEBI:29108"/>
    </cofactor>
</comment>
<evidence type="ECO:0000256" key="2">
    <source>
        <dbReference type="ARBA" id="ARBA00001933"/>
    </source>
</evidence>
<dbReference type="CDD" id="cd01562">
    <property type="entry name" value="Thr-dehyd"/>
    <property type="match status" value="1"/>
</dbReference>
<dbReference type="InterPro" id="IPR036052">
    <property type="entry name" value="TrpB-like_PALP_sf"/>
</dbReference>
<organism evidence="11 14">
    <name type="scientific">Adineta steineri</name>
    <dbReference type="NCBI Taxonomy" id="433720"/>
    <lineage>
        <taxon>Eukaryota</taxon>
        <taxon>Metazoa</taxon>
        <taxon>Spiralia</taxon>
        <taxon>Gnathifera</taxon>
        <taxon>Rotifera</taxon>
        <taxon>Eurotatoria</taxon>
        <taxon>Bdelloidea</taxon>
        <taxon>Adinetida</taxon>
        <taxon>Adinetidae</taxon>
        <taxon>Adineta</taxon>
    </lineage>
</organism>
<evidence type="ECO:0000256" key="1">
    <source>
        <dbReference type="ARBA" id="ARBA00001913"/>
    </source>
</evidence>
<dbReference type="GO" id="GO:0030378">
    <property type="term" value="F:serine racemase activity"/>
    <property type="evidence" value="ECO:0007669"/>
    <property type="project" value="TreeGrafter"/>
</dbReference>
<reference evidence="11" key="1">
    <citation type="submission" date="2021-02" db="EMBL/GenBank/DDBJ databases">
        <authorList>
            <person name="Nowell W R."/>
        </authorList>
    </citation>
    <scope>NUCLEOTIDE SEQUENCE</scope>
</reference>
<evidence type="ECO:0000313" key="14">
    <source>
        <dbReference type="Proteomes" id="UP000663891"/>
    </source>
</evidence>
<dbReference type="GO" id="GO:0003941">
    <property type="term" value="F:L-serine ammonia-lyase activity"/>
    <property type="evidence" value="ECO:0007669"/>
    <property type="project" value="UniProtKB-EC"/>
</dbReference>
<keyword evidence="8" id="KW-0663">Pyridoxal phosphate</keyword>
<evidence type="ECO:0000256" key="9">
    <source>
        <dbReference type="ARBA" id="ARBA00049406"/>
    </source>
</evidence>
<dbReference type="Proteomes" id="UP000663881">
    <property type="component" value="Unassembled WGS sequence"/>
</dbReference>
<evidence type="ECO:0000256" key="6">
    <source>
        <dbReference type="ARBA" id="ARBA00012093"/>
    </source>
</evidence>
<dbReference type="InterPro" id="IPR000634">
    <property type="entry name" value="Ser/Thr_deHydtase_PyrdxlP-BS"/>
</dbReference>
<dbReference type="GO" id="GO:0030170">
    <property type="term" value="F:pyridoxal phosphate binding"/>
    <property type="evidence" value="ECO:0007669"/>
    <property type="project" value="InterPro"/>
</dbReference>
<evidence type="ECO:0000256" key="5">
    <source>
        <dbReference type="ARBA" id="ARBA00010869"/>
    </source>
</evidence>
<dbReference type="GO" id="GO:0070179">
    <property type="term" value="P:D-serine biosynthetic process"/>
    <property type="evidence" value="ECO:0007669"/>
    <property type="project" value="TreeGrafter"/>
</dbReference>
<evidence type="ECO:0000256" key="8">
    <source>
        <dbReference type="ARBA" id="ARBA00022898"/>
    </source>
</evidence>
<dbReference type="OrthoDB" id="4418812at2759"/>
<evidence type="ECO:0000256" key="4">
    <source>
        <dbReference type="ARBA" id="ARBA00001946"/>
    </source>
</evidence>
<keyword evidence="7" id="KW-0460">Magnesium</keyword>
<dbReference type="InterPro" id="IPR001926">
    <property type="entry name" value="TrpB-like_PALP"/>
</dbReference>
<dbReference type="EMBL" id="CAJNON010000182">
    <property type="protein sequence ID" value="CAF1077048.1"/>
    <property type="molecule type" value="Genomic_DNA"/>
</dbReference>
<comment type="caution">
    <text evidence="11">The sequence shown here is derived from an EMBL/GenBank/DDBJ whole genome shotgun (WGS) entry which is preliminary data.</text>
</comment>
<dbReference type="PANTHER" id="PTHR43050:SF1">
    <property type="entry name" value="SERINE RACEMASE"/>
    <property type="match status" value="1"/>
</dbReference>
<dbReference type="Pfam" id="PF00291">
    <property type="entry name" value="PALP"/>
    <property type="match status" value="1"/>
</dbReference>
<evidence type="ECO:0000313" key="12">
    <source>
        <dbReference type="EMBL" id="CAF3692900.1"/>
    </source>
</evidence>
<evidence type="ECO:0000313" key="13">
    <source>
        <dbReference type="EMBL" id="CAF3728983.1"/>
    </source>
</evidence>
<dbReference type="AlphaFoldDB" id="A0A814MIQ7"/>
<comment type="similarity">
    <text evidence="5">Belongs to the serine/threonine dehydratase family.</text>
</comment>
<proteinExistence type="inferred from homology"/>
<evidence type="ECO:0000256" key="7">
    <source>
        <dbReference type="ARBA" id="ARBA00022842"/>
    </source>
</evidence>
<protein>
    <recommendedName>
        <fullName evidence="6">L-serine ammonia-lyase</fullName>
        <ecNumber evidence="6">4.3.1.17</ecNumber>
    </recommendedName>
</protein>
<evidence type="ECO:0000259" key="10">
    <source>
        <dbReference type="Pfam" id="PF00291"/>
    </source>
</evidence>
<evidence type="ECO:0000256" key="3">
    <source>
        <dbReference type="ARBA" id="ARBA00001936"/>
    </source>
</evidence>
<comment type="cofactor">
    <cofactor evidence="2">
        <name>pyridoxal 5'-phosphate</name>
        <dbReference type="ChEBI" id="CHEBI:597326"/>
    </cofactor>
</comment>
<evidence type="ECO:0000313" key="11">
    <source>
        <dbReference type="EMBL" id="CAF1077048.1"/>
    </source>
</evidence>
<dbReference type="EMBL" id="CAJOAY010000563">
    <property type="protein sequence ID" value="CAF3692900.1"/>
    <property type="molecule type" value="Genomic_DNA"/>
</dbReference>